<feature type="domain" description="ALG11 mannosyltransferase N-terminal" evidence="16">
    <location>
        <begin position="61"/>
        <end position="267"/>
    </location>
</feature>
<evidence type="ECO:0000313" key="18">
    <source>
        <dbReference type="Proteomes" id="UP001374579"/>
    </source>
</evidence>
<sequence length="497" mass="56394">MALTEFMHQYISLVSQLASLLITSGIFFIFVFTVTLLLVRVWIQRRAKYLLPHLHQNGTTRTVAFFHPYCNAGGGGERVLWTAIRAIQKRYSTVQCVVYTGDIDATPTEILARAQQRFNISLPRQVEFVYLKRRGWVEAAKYPYFTLLGQSLGSLYLGWEALLSFVPDVYIDSMGYAFTIPLFRFFGGCKVACYVHYPTISTDMLEKVSQRSAAHNNLAFIANSSMLSNVKLLYYRLFAYLYGVVGKRSQVIMVNSTWTMGHIQQLWNAPNRTHIVYPPCDVSEFLSIPLSEMDKAEKKNIISVGQFRPEKDHVLMVHSFKRFLEKVPDPEEYRLLLVGSCRNEGDMQRVRELKELAADLEISDSVVYHLNVSFAELKRLLGTSVIGLHAMWNEHFGIGVVECMAAGTVVLAHDSGGPKLDIVVPYSHSPTGFLATSAKEYAGFMLYIFNMDPDGRREIRKNARHSVDRFSEEKFEAAFLDIIAPFLPGHFGQGDSR</sequence>
<keyword evidence="7 14" id="KW-0808">Transferase</keyword>
<proteinExistence type="inferred from homology"/>
<dbReference type="CDD" id="cd03806">
    <property type="entry name" value="GT4_ALG11-like"/>
    <property type="match status" value="1"/>
</dbReference>
<dbReference type="Proteomes" id="UP001374579">
    <property type="component" value="Unassembled WGS sequence"/>
</dbReference>
<keyword evidence="18" id="KW-1185">Reference proteome</keyword>
<dbReference type="AlphaFoldDB" id="A0AAN9B1S8"/>
<dbReference type="PANTHER" id="PTHR45919">
    <property type="entry name" value="GDP-MAN:MAN(3)GLCNAC(2)-PP-DOL ALPHA-1,2-MANNOSYLTRANSFERASE"/>
    <property type="match status" value="1"/>
</dbReference>
<keyword evidence="10 14" id="KW-1133">Transmembrane helix</keyword>
<name>A0AAN9B1S8_9CAEN</name>
<reference evidence="17 18" key="1">
    <citation type="submission" date="2024-02" db="EMBL/GenBank/DDBJ databases">
        <title>Chromosome-scale genome assembly of the rough periwinkle Littorina saxatilis.</title>
        <authorList>
            <person name="De Jode A."/>
            <person name="Faria R."/>
            <person name="Formenti G."/>
            <person name="Sims Y."/>
            <person name="Smith T.P."/>
            <person name="Tracey A."/>
            <person name="Wood J.M.D."/>
            <person name="Zagrodzka Z.B."/>
            <person name="Johannesson K."/>
            <person name="Butlin R.K."/>
            <person name="Leder E.H."/>
        </authorList>
    </citation>
    <scope>NUCLEOTIDE SEQUENCE [LARGE SCALE GENOMIC DNA]</scope>
    <source>
        <strain evidence="17">Snail1</strain>
        <tissue evidence="17">Muscle</tissue>
    </source>
</reference>
<dbReference type="Gene3D" id="3.40.50.2000">
    <property type="entry name" value="Glycogen Phosphorylase B"/>
    <property type="match status" value="1"/>
</dbReference>
<comment type="similarity">
    <text evidence="3 14">Belongs to the glycosyltransferase group 1 family. Glycosyltransferase 4 subfamily.</text>
</comment>
<evidence type="ECO:0000259" key="16">
    <source>
        <dbReference type="Pfam" id="PF15924"/>
    </source>
</evidence>
<keyword evidence="8 14" id="KW-0812">Transmembrane</keyword>
<dbReference type="PANTHER" id="PTHR45919:SF1">
    <property type="entry name" value="GDP-MAN:MAN(3)GLCNAC(2)-PP-DOL ALPHA-1,2-MANNOSYLTRANSFERASE"/>
    <property type="match status" value="1"/>
</dbReference>
<dbReference type="EC" id="2.4.1.131" evidence="4 14"/>
<evidence type="ECO:0000256" key="3">
    <source>
        <dbReference type="ARBA" id="ARBA00009481"/>
    </source>
</evidence>
<evidence type="ECO:0000259" key="15">
    <source>
        <dbReference type="Pfam" id="PF00534"/>
    </source>
</evidence>
<keyword evidence="9 14" id="KW-0256">Endoplasmic reticulum</keyword>
<dbReference type="InterPro" id="IPR001296">
    <property type="entry name" value="Glyco_trans_1"/>
</dbReference>
<evidence type="ECO:0000256" key="10">
    <source>
        <dbReference type="ARBA" id="ARBA00022989"/>
    </source>
</evidence>
<feature type="transmembrane region" description="Helical" evidence="14">
    <location>
        <begin position="20"/>
        <end position="43"/>
    </location>
</feature>
<evidence type="ECO:0000256" key="11">
    <source>
        <dbReference type="ARBA" id="ARBA00023136"/>
    </source>
</evidence>
<comment type="catalytic activity">
    <reaction evidence="12 14">
        <text>an alpha-D-Man-(1-&gt;3)-[alpha-D-Man-(1-&gt;6)]-beta-D-Man-(1-&gt;4)-beta-D-GlcNAc-(1-&gt;4)-alpha-D-GlcNAc-diphospho-di-trans,poly-cis-dolichol + 2 GDP-alpha-D-mannose = an alpha-D-Man-(1-&gt;2)-alpha-D-Man-(1-&gt;2)-alpha-D-Man-(1-&gt;3)-[alpha-D-Man-(1-&gt;6)]-beta-D-Man-(1-&gt;4)-beta-D-GlcNAc-(1-&gt;4)-alpha-D-GlcNAc-diphospho-di-trans,poly-cis-dolichol + 2 GDP + 2 H(+)</text>
        <dbReference type="Rhea" id="RHEA:29523"/>
        <dbReference type="Rhea" id="RHEA-COMP:19515"/>
        <dbReference type="Rhea" id="RHEA-COMP:19516"/>
        <dbReference type="ChEBI" id="CHEBI:15378"/>
        <dbReference type="ChEBI" id="CHEBI:57527"/>
        <dbReference type="ChEBI" id="CHEBI:58189"/>
        <dbReference type="ChEBI" id="CHEBI:132511"/>
        <dbReference type="ChEBI" id="CHEBI:132515"/>
        <dbReference type="EC" id="2.4.1.131"/>
    </reaction>
    <physiologicalReaction direction="left-to-right" evidence="12 14">
        <dbReference type="Rhea" id="RHEA:29524"/>
    </physiologicalReaction>
</comment>
<dbReference type="EMBL" id="JBAMIC010000013">
    <property type="protein sequence ID" value="KAK7097661.1"/>
    <property type="molecule type" value="Genomic_DNA"/>
</dbReference>
<comment type="caution">
    <text evidence="17">The sequence shown here is derived from an EMBL/GenBank/DDBJ whole genome shotgun (WGS) entry which is preliminary data.</text>
</comment>
<comment type="function">
    <text evidence="13">GDP-Man:Man(3)GlcNAc(2)-PP-Dol alpha-1,2-mannosyltransferase that operates in the biosynthetic pathway of dolichol-linked oligosaccharides, the glycan precursors employed in protein asparagine (N)-glycosylation. The assembly of dolichol-linked oligosaccharides begins on the cytosolic side of the endoplasmic reticulum membrane and finishes in its lumen. The sequential addition of sugars to dolichol pyrophosphate produces dolichol-linked oligosaccharides containing fourteen sugars, including two GlcNAcs, nine mannoses and three glucoses. Once assembled, the oligosaccharide is transferred from the lipid to nascent proteins by oligosaccharyltransferases. Catalyzes, on the cytoplasmic face of the endoplasmic reticulum, the addition of the fourth and fifth mannose residues to the dolichol-linked oligosaccharide chain, to produce Man(5)GlcNAc(2)-PP-dolichol core oligosaccharide. Man(5)GlcNAc(2)-PP-dolichol is a substrate for ALG3, the following enzyme in the biosynthetic pathway.</text>
</comment>
<dbReference type="SUPFAM" id="SSF53756">
    <property type="entry name" value="UDP-Glycosyltransferase/glycogen phosphorylase"/>
    <property type="match status" value="1"/>
</dbReference>
<dbReference type="InterPro" id="IPR038013">
    <property type="entry name" value="ALG11"/>
</dbReference>
<dbReference type="GO" id="GO:0005789">
    <property type="term" value="C:endoplasmic reticulum membrane"/>
    <property type="evidence" value="ECO:0007669"/>
    <property type="project" value="UniProtKB-SubCell"/>
</dbReference>
<comment type="subcellular location">
    <subcellularLocation>
        <location evidence="1">Endoplasmic reticulum membrane</location>
        <topology evidence="1">Single-pass membrane protein</topology>
    </subcellularLocation>
</comment>
<accession>A0AAN9B1S8</accession>
<evidence type="ECO:0000256" key="13">
    <source>
        <dbReference type="ARBA" id="ARBA00045128"/>
    </source>
</evidence>
<keyword evidence="6 14" id="KW-0328">Glycosyltransferase</keyword>
<evidence type="ECO:0000256" key="4">
    <source>
        <dbReference type="ARBA" id="ARBA00012645"/>
    </source>
</evidence>
<evidence type="ECO:0000256" key="8">
    <source>
        <dbReference type="ARBA" id="ARBA00022692"/>
    </source>
</evidence>
<dbReference type="InterPro" id="IPR031814">
    <property type="entry name" value="ALG11_N"/>
</dbReference>
<comment type="pathway">
    <text evidence="2 14">Protein modification; protein glycosylation.</text>
</comment>
<dbReference type="Pfam" id="PF15924">
    <property type="entry name" value="ALG11_N"/>
    <property type="match status" value="1"/>
</dbReference>
<feature type="domain" description="Glycosyl transferase family 1" evidence="15">
    <location>
        <begin position="296"/>
        <end position="465"/>
    </location>
</feature>
<evidence type="ECO:0000256" key="5">
    <source>
        <dbReference type="ARBA" id="ARBA00022018"/>
    </source>
</evidence>
<keyword evidence="11 14" id="KW-0472">Membrane</keyword>
<protein>
    <recommendedName>
        <fullName evidence="5 14">GDP-Man:Man(3)GlcNAc(2)-PP-Dol alpha-1,2-mannosyltransferase</fullName>
        <ecNumber evidence="4 14">2.4.1.131</ecNumber>
    </recommendedName>
</protein>
<gene>
    <name evidence="17" type="ORF">V1264_004606</name>
</gene>
<evidence type="ECO:0000256" key="14">
    <source>
        <dbReference type="RuleBase" id="RU367051"/>
    </source>
</evidence>
<dbReference type="GO" id="GO:0006487">
    <property type="term" value="P:protein N-linked glycosylation"/>
    <property type="evidence" value="ECO:0007669"/>
    <property type="project" value="TreeGrafter"/>
</dbReference>
<evidence type="ECO:0000256" key="12">
    <source>
        <dbReference type="ARBA" id="ARBA00045065"/>
    </source>
</evidence>
<dbReference type="Pfam" id="PF00534">
    <property type="entry name" value="Glycos_transf_1"/>
    <property type="match status" value="1"/>
</dbReference>
<evidence type="ECO:0000256" key="9">
    <source>
        <dbReference type="ARBA" id="ARBA00022824"/>
    </source>
</evidence>
<evidence type="ECO:0000256" key="6">
    <source>
        <dbReference type="ARBA" id="ARBA00022676"/>
    </source>
</evidence>
<evidence type="ECO:0000256" key="7">
    <source>
        <dbReference type="ARBA" id="ARBA00022679"/>
    </source>
</evidence>
<organism evidence="17 18">
    <name type="scientific">Littorina saxatilis</name>
    <dbReference type="NCBI Taxonomy" id="31220"/>
    <lineage>
        <taxon>Eukaryota</taxon>
        <taxon>Metazoa</taxon>
        <taxon>Spiralia</taxon>
        <taxon>Lophotrochozoa</taxon>
        <taxon>Mollusca</taxon>
        <taxon>Gastropoda</taxon>
        <taxon>Caenogastropoda</taxon>
        <taxon>Littorinimorpha</taxon>
        <taxon>Littorinoidea</taxon>
        <taxon>Littorinidae</taxon>
        <taxon>Littorina</taxon>
    </lineage>
</organism>
<evidence type="ECO:0000313" key="17">
    <source>
        <dbReference type="EMBL" id="KAK7097661.1"/>
    </source>
</evidence>
<dbReference type="GO" id="GO:0004377">
    <property type="term" value="F:GDP-Man:Man(3)GlcNAc(2)-PP-Dol alpha-1,2-mannosyltransferase activity"/>
    <property type="evidence" value="ECO:0007669"/>
    <property type="project" value="UniProtKB-UniRule"/>
</dbReference>
<evidence type="ECO:0000256" key="2">
    <source>
        <dbReference type="ARBA" id="ARBA00004922"/>
    </source>
</evidence>
<evidence type="ECO:0000256" key="1">
    <source>
        <dbReference type="ARBA" id="ARBA00004389"/>
    </source>
</evidence>